<evidence type="ECO:0000256" key="4">
    <source>
        <dbReference type="ARBA" id="ARBA00022840"/>
    </source>
</evidence>
<protein>
    <recommendedName>
        <fullName evidence="6">UvrD-like helicase ATP-binding domain-containing protein</fullName>
    </recommendedName>
</protein>
<dbReference type="AlphaFoldDB" id="A0A6B0YW28"/>
<dbReference type="GO" id="GO:0004386">
    <property type="term" value="F:helicase activity"/>
    <property type="evidence" value="ECO:0007669"/>
    <property type="project" value="UniProtKB-UniRule"/>
</dbReference>
<dbReference type="Gene3D" id="1.10.10.160">
    <property type="match status" value="1"/>
</dbReference>
<organism evidence="7">
    <name type="scientific">Caldilineaceae bacterium SB0664_bin_27</name>
    <dbReference type="NCBI Taxonomy" id="2605260"/>
    <lineage>
        <taxon>Bacteria</taxon>
        <taxon>Bacillati</taxon>
        <taxon>Chloroflexota</taxon>
        <taxon>Caldilineae</taxon>
        <taxon>Caldilineales</taxon>
        <taxon>Caldilineaceae</taxon>
    </lineage>
</organism>
<dbReference type="EMBL" id="VXRG01000142">
    <property type="protein sequence ID" value="MXY95276.1"/>
    <property type="molecule type" value="Genomic_DNA"/>
</dbReference>
<feature type="domain" description="UvrD-like helicase ATP-binding" evidence="6">
    <location>
        <begin position="8"/>
        <end position="312"/>
    </location>
</feature>
<dbReference type="Gene3D" id="3.40.50.300">
    <property type="entry name" value="P-loop containing nucleotide triphosphate hydrolases"/>
    <property type="match status" value="1"/>
</dbReference>
<dbReference type="InterPro" id="IPR014016">
    <property type="entry name" value="UvrD-like_ATP-bd"/>
</dbReference>
<evidence type="ECO:0000313" key="7">
    <source>
        <dbReference type="EMBL" id="MXY95276.1"/>
    </source>
</evidence>
<dbReference type="GO" id="GO:0005524">
    <property type="term" value="F:ATP binding"/>
    <property type="evidence" value="ECO:0007669"/>
    <property type="project" value="UniProtKB-UniRule"/>
</dbReference>
<feature type="binding site" evidence="5">
    <location>
        <begin position="29"/>
        <end position="36"/>
    </location>
    <ligand>
        <name>ATP</name>
        <dbReference type="ChEBI" id="CHEBI:30616"/>
    </ligand>
</feature>
<dbReference type="SUPFAM" id="SSF52540">
    <property type="entry name" value="P-loop containing nucleoside triphosphate hydrolases"/>
    <property type="match status" value="2"/>
</dbReference>
<dbReference type="PROSITE" id="PS51198">
    <property type="entry name" value="UVRD_HELICASE_ATP_BIND"/>
    <property type="match status" value="1"/>
</dbReference>
<keyword evidence="1 5" id="KW-0547">Nucleotide-binding</keyword>
<evidence type="ECO:0000256" key="2">
    <source>
        <dbReference type="ARBA" id="ARBA00022801"/>
    </source>
</evidence>
<keyword evidence="3 5" id="KW-0347">Helicase</keyword>
<accession>A0A6B0YW28</accession>
<evidence type="ECO:0000256" key="5">
    <source>
        <dbReference type="PROSITE-ProRule" id="PRU00560"/>
    </source>
</evidence>
<sequence>MEKPSASTLRTGFEIDKSILQSNTLFLSGPFGAGKTTAAIERVLWLLRQERVRGDQILVLVPQRSLGQPYQEALRSSELPAGTLVHVTTAASLARSSVALYWPLAASEAGFTEPHREPTFLNLETTQYHMAGLVARAALQGEFDAIRLQRSRIVSQVLDNLNKAALHGFSLEETYSRLESTIPPGEKMVARLNVLRTGRRISQEFRQLCLQESLVDYSLQMQIFLQVILENKWCRTHLFRSFRHLIFDNAEEETYAAQELVRRWLPQLESALIVCEEDGGYRAFLGADSQNAERMVRYTEKHIQLRDSFVAAPGCSALIGRINRAVKGQVMNSRDEGAEGVSEPRGVCPIVIPDRTHRYFPQMIEWAVDSIEQLVKEKGVAPGEIAVLAPFVSDALRFSLLSRLEERGIPAISHRPSRALNAEPAVRTLLTLAALAHPIWQRRPPRSDVALALESAIAPLDPVRASVLAQAAYSDREDADGVLTAFEDLRGDVQNRVSFAAGELYEGLRRWLADYRAESEFSPLDRFFARIFGEKLSQPGFGFHEQPDAARMADQLARSARNFRWAAGGRPFAADGGEQDGSDPDGPLSSRLVDTGRAYIELVESGALGALYVPAWTVKDDAVFIAPAYTFLMRNRAVDVQFWLDIGAEGWSQRIYQPLTHPYVLSRNWPRDRNWGDSEETRNRLESLRCLLIGLLRRTRRSVYLGLSEYGERGMEQRGPLLNLLNRVQVQA</sequence>
<keyword evidence="4 5" id="KW-0067">ATP-binding</keyword>
<comment type="caution">
    <text evidence="7">The sequence shown here is derived from an EMBL/GenBank/DDBJ whole genome shotgun (WGS) entry which is preliminary data.</text>
</comment>
<proteinExistence type="predicted"/>
<evidence type="ECO:0000256" key="3">
    <source>
        <dbReference type="ARBA" id="ARBA00022806"/>
    </source>
</evidence>
<reference evidence="7" key="1">
    <citation type="submission" date="2019-09" db="EMBL/GenBank/DDBJ databases">
        <title>Characterisation of the sponge microbiome using genome-centric metagenomics.</title>
        <authorList>
            <person name="Engelberts J.P."/>
            <person name="Robbins S.J."/>
            <person name="De Goeij J.M."/>
            <person name="Aranda M."/>
            <person name="Bell S.C."/>
            <person name="Webster N.S."/>
        </authorList>
    </citation>
    <scope>NUCLEOTIDE SEQUENCE</scope>
    <source>
        <strain evidence="7">SB0664_bin_27</strain>
    </source>
</reference>
<evidence type="ECO:0000256" key="1">
    <source>
        <dbReference type="ARBA" id="ARBA00022741"/>
    </source>
</evidence>
<keyword evidence="2 5" id="KW-0378">Hydrolase</keyword>
<dbReference type="InterPro" id="IPR027417">
    <property type="entry name" value="P-loop_NTPase"/>
</dbReference>
<evidence type="ECO:0000259" key="6">
    <source>
        <dbReference type="PROSITE" id="PS51198"/>
    </source>
</evidence>
<dbReference type="InterPro" id="IPR013986">
    <property type="entry name" value="DExx_box_DNA_helicase_dom_sf"/>
</dbReference>
<gene>
    <name evidence="7" type="ORF">F4Y42_17680</name>
</gene>
<dbReference type="GO" id="GO:0016787">
    <property type="term" value="F:hydrolase activity"/>
    <property type="evidence" value="ECO:0007669"/>
    <property type="project" value="UniProtKB-UniRule"/>
</dbReference>
<name>A0A6B0YW28_9CHLR</name>